<keyword evidence="3" id="KW-1185">Reference proteome</keyword>
<dbReference type="PANTHER" id="PTHR40396">
    <property type="entry name" value="ATPASE-LIKE PROTEIN"/>
    <property type="match status" value="1"/>
</dbReference>
<keyword evidence="2" id="KW-0547">Nucleotide-binding</keyword>
<gene>
    <name evidence="2" type="ORF">G3I59_22835</name>
</gene>
<dbReference type="Pfam" id="PF13304">
    <property type="entry name" value="AAA_21"/>
    <property type="match status" value="1"/>
</dbReference>
<name>A0ABX0BSN0_9PSEU</name>
<proteinExistence type="predicted"/>
<dbReference type="Gene3D" id="3.40.50.300">
    <property type="entry name" value="P-loop containing nucleotide triphosphate hydrolases"/>
    <property type="match status" value="1"/>
</dbReference>
<accession>A0ABX0BSN0</accession>
<feature type="domain" description="ATPase AAA-type core" evidence="1">
    <location>
        <begin position="31"/>
        <end position="362"/>
    </location>
</feature>
<dbReference type="Proteomes" id="UP000470404">
    <property type="component" value="Unassembled WGS sequence"/>
</dbReference>
<comment type="caution">
    <text evidence="2">The sequence shown here is derived from an EMBL/GenBank/DDBJ whole genome shotgun (WGS) entry which is preliminary data.</text>
</comment>
<sequence>MRDPVELSLVASALRGATPPDGDWKRATTRVAGIYGANASGKSTILDAIGFMIEAISNSATSWSGKSNRLRFPFHPYLLDENSSKGTSTYDVDFVFDDVRYNYGFRSNAKGIHEEWLSSYPHGRPRSLFHRKGLTAPKFTFGRTFPGRHQLLMEMVRSNALYLSVGANANHPLLSKLADAITQRTYYAAFNENAKASRLKWIMHAVEDPQLLMEAESLLRLADLGISGIELRESSIDDSLKKRIIKVYEALNDGMDDQIDPPDLEVLLREISREIKFSHGTSSEGEAGFLSINQESSGTIAWLTIGVPAIHCLKNGDTLIVDEIDASLHPLLSSALIGMFKDEEINKLGAQLVFTSHDVSLIGKLTENSMSADEIWFIEKDRDGASQLYSLHEFEFRNGDNFEKRYLEGRYGAIPSLGVERVRSIIEKAAR</sequence>
<evidence type="ECO:0000313" key="3">
    <source>
        <dbReference type="Proteomes" id="UP000470404"/>
    </source>
</evidence>
<dbReference type="PANTHER" id="PTHR40396:SF1">
    <property type="entry name" value="ATPASE AAA-TYPE CORE DOMAIN-CONTAINING PROTEIN"/>
    <property type="match status" value="1"/>
</dbReference>
<evidence type="ECO:0000313" key="2">
    <source>
        <dbReference type="EMBL" id="NEC58366.1"/>
    </source>
</evidence>
<dbReference type="EMBL" id="JAAGNC010000113">
    <property type="protein sequence ID" value="NEC58366.1"/>
    <property type="molecule type" value="Genomic_DNA"/>
</dbReference>
<organism evidence="2 3">
    <name type="scientific">Amycolatopsis rubida</name>
    <dbReference type="NCBI Taxonomy" id="112413"/>
    <lineage>
        <taxon>Bacteria</taxon>
        <taxon>Bacillati</taxon>
        <taxon>Actinomycetota</taxon>
        <taxon>Actinomycetes</taxon>
        <taxon>Pseudonocardiales</taxon>
        <taxon>Pseudonocardiaceae</taxon>
        <taxon>Amycolatopsis</taxon>
    </lineage>
</organism>
<reference evidence="2 3" key="1">
    <citation type="submission" date="2020-01" db="EMBL/GenBank/DDBJ databases">
        <title>Insect and environment-associated Actinomycetes.</title>
        <authorList>
            <person name="Currrie C."/>
            <person name="Chevrette M."/>
            <person name="Carlson C."/>
            <person name="Stubbendieck R."/>
            <person name="Wendt-Pienkowski E."/>
        </authorList>
    </citation>
    <scope>NUCLEOTIDE SEQUENCE [LARGE SCALE GENOMIC DNA]</scope>
    <source>
        <strain evidence="2 3">SID8386</strain>
    </source>
</reference>
<dbReference type="SUPFAM" id="SSF52540">
    <property type="entry name" value="P-loop containing nucleoside triphosphate hydrolases"/>
    <property type="match status" value="1"/>
</dbReference>
<dbReference type="InterPro" id="IPR003959">
    <property type="entry name" value="ATPase_AAA_core"/>
</dbReference>
<keyword evidence="2" id="KW-0067">ATP-binding</keyword>
<dbReference type="GO" id="GO:0005524">
    <property type="term" value="F:ATP binding"/>
    <property type="evidence" value="ECO:0007669"/>
    <property type="project" value="UniProtKB-KW"/>
</dbReference>
<protein>
    <submittedName>
        <fullName evidence="2">ATP-binding protein</fullName>
    </submittedName>
</protein>
<dbReference type="InterPro" id="IPR027417">
    <property type="entry name" value="P-loop_NTPase"/>
</dbReference>
<evidence type="ECO:0000259" key="1">
    <source>
        <dbReference type="Pfam" id="PF13304"/>
    </source>
</evidence>